<comment type="similarity">
    <text evidence="5">Belongs to the RimM family.</text>
</comment>
<sequence length="172" mass="19041">MPDYYDIGTIVNTHGIRGEVRVLVTTDFPADRFKVGNIVYVATSPKTALTIQSVREHKGLTLLTFKDYTDINQVLPFKGKKLQVTETALQPLDEGSYYYKDIIGLTVIDEQGQTLGKVNEILSPGPNDVWVIPRSGKSDILLPFLKSVVQSIDLDQKVAHVIVPEGLIDDAD</sequence>
<dbReference type="NCBIfam" id="TIGR02273">
    <property type="entry name" value="16S_RimM"/>
    <property type="match status" value="1"/>
</dbReference>
<evidence type="ECO:0000256" key="1">
    <source>
        <dbReference type="ARBA" id="ARBA00022490"/>
    </source>
</evidence>
<reference evidence="9" key="1">
    <citation type="submission" date="2014-05" db="EMBL/GenBank/DDBJ databases">
        <title>Whole genome sequencing of Lactobacillus casei NRIC0644.</title>
        <authorList>
            <person name="Atarashi H."/>
            <person name="Yoshida Y."/>
            <person name="Fujimura S."/>
            <person name="Tanaka N."/>
            <person name="Shiwa Y."/>
            <person name="Yoshikawa H."/>
            <person name="Okada S."/>
            <person name="Nakagawa J."/>
        </authorList>
    </citation>
    <scope>NUCLEOTIDE SEQUENCE [LARGE SCALE GENOMIC DNA]</scope>
    <source>
        <strain evidence="9">NRIC0644</strain>
    </source>
</reference>
<dbReference type="InterPro" id="IPR056792">
    <property type="entry name" value="PRC_RimM"/>
</dbReference>
<dbReference type="InterPro" id="IPR036976">
    <property type="entry name" value="RimM_N_sf"/>
</dbReference>
<evidence type="ECO:0000313" key="9">
    <source>
        <dbReference type="Proteomes" id="UP000032552"/>
    </source>
</evidence>
<dbReference type="SUPFAM" id="SSF50346">
    <property type="entry name" value="PRC-barrel domain"/>
    <property type="match status" value="1"/>
</dbReference>
<gene>
    <name evidence="5" type="primary">rimM</name>
    <name evidence="8" type="ORF">LC0644_2143</name>
</gene>
<keyword evidence="1 5" id="KW-0963">Cytoplasm</keyword>
<organism evidence="8 9">
    <name type="scientific">Lacticaseibacillus paracasei NRIC 0644</name>
    <dbReference type="NCBI Taxonomy" id="1435038"/>
    <lineage>
        <taxon>Bacteria</taxon>
        <taxon>Bacillati</taxon>
        <taxon>Bacillota</taxon>
        <taxon>Bacilli</taxon>
        <taxon>Lactobacillales</taxon>
        <taxon>Lactobacillaceae</taxon>
        <taxon>Lacticaseibacillus</taxon>
    </lineage>
</organism>
<dbReference type="Pfam" id="PF01782">
    <property type="entry name" value="RimM"/>
    <property type="match status" value="1"/>
</dbReference>
<evidence type="ECO:0000259" key="6">
    <source>
        <dbReference type="Pfam" id="PF01782"/>
    </source>
</evidence>
<evidence type="ECO:0000313" key="8">
    <source>
        <dbReference type="EMBL" id="GAN37554.1"/>
    </source>
</evidence>
<feature type="domain" description="RimM N-terminal" evidence="6">
    <location>
        <begin position="7"/>
        <end position="87"/>
    </location>
</feature>
<protein>
    <recommendedName>
        <fullName evidence="5">Ribosome maturation factor RimM</fullName>
    </recommendedName>
</protein>
<dbReference type="InterPro" id="IPR002676">
    <property type="entry name" value="RimM_N"/>
</dbReference>
<keyword evidence="4 5" id="KW-0143">Chaperone</keyword>
<dbReference type="SUPFAM" id="SSF50447">
    <property type="entry name" value="Translation proteins"/>
    <property type="match status" value="1"/>
</dbReference>
<dbReference type="GO" id="GO:0042274">
    <property type="term" value="P:ribosomal small subunit biogenesis"/>
    <property type="evidence" value="ECO:0007669"/>
    <property type="project" value="UniProtKB-UniRule"/>
</dbReference>
<dbReference type="GO" id="GO:0005840">
    <property type="term" value="C:ribosome"/>
    <property type="evidence" value="ECO:0007669"/>
    <property type="project" value="InterPro"/>
</dbReference>
<comment type="subunit">
    <text evidence="5">Binds ribosomal protein uS19.</text>
</comment>
<comment type="domain">
    <text evidence="5">The PRC barrel domain binds ribosomal protein uS19.</text>
</comment>
<comment type="caution">
    <text evidence="8">The sequence shown here is derived from an EMBL/GenBank/DDBJ whole genome shotgun (WGS) entry which is preliminary data.</text>
</comment>
<name>A0A0C9PZB5_LACPA</name>
<dbReference type="HAMAP" id="MF_00014">
    <property type="entry name" value="Ribosome_mat_RimM"/>
    <property type="match status" value="1"/>
</dbReference>
<dbReference type="InterPro" id="IPR011033">
    <property type="entry name" value="PRC_barrel-like_sf"/>
</dbReference>
<dbReference type="GO" id="GO:0005737">
    <property type="term" value="C:cytoplasm"/>
    <property type="evidence" value="ECO:0007669"/>
    <property type="project" value="UniProtKB-SubCell"/>
</dbReference>
<accession>A0A0C9PZB5</accession>
<evidence type="ECO:0000256" key="4">
    <source>
        <dbReference type="ARBA" id="ARBA00023186"/>
    </source>
</evidence>
<dbReference type="GO" id="GO:0006364">
    <property type="term" value="P:rRNA processing"/>
    <property type="evidence" value="ECO:0007669"/>
    <property type="project" value="UniProtKB-UniRule"/>
</dbReference>
<dbReference type="Pfam" id="PF24986">
    <property type="entry name" value="PRC_RimM"/>
    <property type="match status" value="1"/>
</dbReference>
<comment type="subcellular location">
    <subcellularLocation>
        <location evidence="5">Cytoplasm</location>
    </subcellularLocation>
</comment>
<keyword evidence="2 5" id="KW-0690">Ribosome biogenesis</keyword>
<dbReference type="Gene3D" id="2.40.30.60">
    <property type="entry name" value="RimM"/>
    <property type="match status" value="1"/>
</dbReference>
<evidence type="ECO:0000256" key="2">
    <source>
        <dbReference type="ARBA" id="ARBA00022517"/>
    </source>
</evidence>
<keyword evidence="3 5" id="KW-0698">rRNA processing</keyword>
<dbReference type="Proteomes" id="UP000032552">
    <property type="component" value="Unassembled WGS sequence"/>
</dbReference>
<comment type="function">
    <text evidence="5">An accessory protein needed during the final step in the assembly of 30S ribosomal subunit, possibly for assembly of the head region. Essential for efficient processing of 16S rRNA. May be needed both before and after RbfA during the maturation of 16S rRNA. It has affinity for free ribosomal 30S subunits but not for 70S ribosomes.</text>
</comment>
<evidence type="ECO:0000259" key="7">
    <source>
        <dbReference type="Pfam" id="PF24986"/>
    </source>
</evidence>
<feature type="domain" description="Ribosome maturation factor RimM PRC barrel" evidence="7">
    <location>
        <begin position="100"/>
        <end position="167"/>
    </location>
</feature>
<dbReference type="RefSeq" id="WP_003564760.1">
    <property type="nucleotide sequence ID" value="NZ_BAYM01000244.1"/>
</dbReference>
<dbReference type="GO" id="GO:0043022">
    <property type="term" value="F:ribosome binding"/>
    <property type="evidence" value="ECO:0007669"/>
    <property type="project" value="InterPro"/>
</dbReference>
<evidence type="ECO:0000256" key="3">
    <source>
        <dbReference type="ARBA" id="ARBA00022552"/>
    </source>
</evidence>
<dbReference type="EMBL" id="BAYM01000244">
    <property type="protein sequence ID" value="GAN37554.1"/>
    <property type="molecule type" value="Genomic_DNA"/>
</dbReference>
<dbReference type="PANTHER" id="PTHR33692">
    <property type="entry name" value="RIBOSOME MATURATION FACTOR RIMM"/>
    <property type="match status" value="1"/>
</dbReference>
<dbReference type="Gene3D" id="2.30.30.240">
    <property type="entry name" value="PRC-barrel domain"/>
    <property type="match status" value="1"/>
</dbReference>
<evidence type="ECO:0000256" key="5">
    <source>
        <dbReference type="HAMAP-Rule" id="MF_00014"/>
    </source>
</evidence>
<dbReference type="AlphaFoldDB" id="A0A0C9PZB5"/>
<dbReference type="PANTHER" id="PTHR33692:SF1">
    <property type="entry name" value="RIBOSOME MATURATION FACTOR RIMM"/>
    <property type="match status" value="1"/>
</dbReference>
<proteinExistence type="inferred from homology"/>
<dbReference type="InterPro" id="IPR011961">
    <property type="entry name" value="RimM"/>
</dbReference>
<dbReference type="InterPro" id="IPR009000">
    <property type="entry name" value="Transl_B-barrel_sf"/>
</dbReference>
<dbReference type="GeneID" id="57090304"/>